<feature type="region of interest" description="Disordered" evidence="3">
    <location>
        <begin position="61"/>
        <end position="82"/>
    </location>
</feature>
<gene>
    <name evidence="5" type="ORF">IFR04_014318</name>
</gene>
<dbReference type="SUPFAM" id="SSF57701">
    <property type="entry name" value="Zn2/Cys6 DNA-binding domain"/>
    <property type="match status" value="1"/>
</dbReference>
<comment type="caution">
    <text evidence="5">The sequence shown here is derived from an EMBL/GenBank/DDBJ whole genome shotgun (WGS) entry which is preliminary data.</text>
</comment>
<dbReference type="PANTHER" id="PTHR37534:SF46">
    <property type="entry name" value="ZN(II)2CYS6 TRANSCRIPTION FACTOR (EUROFUNG)"/>
    <property type="match status" value="1"/>
</dbReference>
<organism evidence="5 6">
    <name type="scientific">Cadophora malorum</name>
    <dbReference type="NCBI Taxonomy" id="108018"/>
    <lineage>
        <taxon>Eukaryota</taxon>
        <taxon>Fungi</taxon>
        <taxon>Dikarya</taxon>
        <taxon>Ascomycota</taxon>
        <taxon>Pezizomycotina</taxon>
        <taxon>Leotiomycetes</taxon>
        <taxon>Helotiales</taxon>
        <taxon>Ploettnerulaceae</taxon>
        <taxon>Cadophora</taxon>
    </lineage>
</organism>
<dbReference type="Pfam" id="PF00172">
    <property type="entry name" value="Zn_clus"/>
    <property type="match status" value="1"/>
</dbReference>
<dbReference type="SMART" id="SM00066">
    <property type="entry name" value="GAL4"/>
    <property type="match status" value="1"/>
</dbReference>
<dbReference type="EMBL" id="JAFJYH010000370">
    <property type="protein sequence ID" value="KAG4412537.1"/>
    <property type="molecule type" value="Genomic_DNA"/>
</dbReference>
<keyword evidence="6" id="KW-1185">Reference proteome</keyword>
<dbReference type="Gene3D" id="4.10.240.10">
    <property type="entry name" value="Zn(2)-C6 fungal-type DNA-binding domain"/>
    <property type="match status" value="1"/>
</dbReference>
<dbReference type="InterPro" id="IPR036864">
    <property type="entry name" value="Zn2-C6_fun-type_DNA-bd_sf"/>
</dbReference>
<sequence>MAAASSPLTVPRKRRTAPRTTTGCLCCRLRRKKCDETKPECLGCIRNGLICSFASVPVNDEPDNKVDSPEQASRRGISGNREQPFQVHRALGTPWLQKPASRLLFDHYRGKTAGKLGGITGPDNPFIACILPLAIADSLVMHGVLALSGAHMINGNKSVDVTSSTWIHYGLAVRGLKHELTKKVVTNQADTARLLVTTLLLSHVEIIAGNFHGAVFHHLRASRHFALSLFKEASQQNNGNLRGFLLELYAYLALVGNITLNLESEARVIPFDSFMFSLSSLEGSSCFGVMFGCAHELFQMIPRICELGVECHKDKLGVFSSARGAYLYVALEGKILAWKPPLRNGVSYTGDLLLAAEIYRRALLIFLHTTYYGSRVTDPLLRSSVNDVLESVVPLFHQMLDWITVNSDGRSCEPAIATTMLWPLTIIGSCTVKPCHRQYLRVILTSSQYEMQSLACVMKLLDWLWDDRSDYAYGPYGLEMVMEKRKFNICVG</sequence>
<dbReference type="GO" id="GO:0005634">
    <property type="term" value="C:nucleus"/>
    <property type="evidence" value="ECO:0007669"/>
    <property type="project" value="UniProtKB-SubCell"/>
</dbReference>
<dbReference type="CDD" id="cd00067">
    <property type="entry name" value="GAL4"/>
    <property type="match status" value="1"/>
</dbReference>
<dbReference type="AlphaFoldDB" id="A0A8H7T3J0"/>
<dbReference type="PROSITE" id="PS00463">
    <property type="entry name" value="ZN2_CY6_FUNGAL_1"/>
    <property type="match status" value="1"/>
</dbReference>
<reference evidence="5" key="1">
    <citation type="submission" date="2021-02" db="EMBL/GenBank/DDBJ databases">
        <title>Genome sequence Cadophora malorum strain M34.</title>
        <authorList>
            <person name="Stefanovic E."/>
            <person name="Vu D."/>
            <person name="Scully C."/>
            <person name="Dijksterhuis J."/>
            <person name="Roader J."/>
            <person name="Houbraken J."/>
        </authorList>
    </citation>
    <scope>NUCLEOTIDE SEQUENCE</scope>
    <source>
        <strain evidence="5">M34</strain>
    </source>
</reference>
<evidence type="ECO:0000256" key="2">
    <source>
        <dbReference type="ARBA" id="ARBA00023242"/>
    </source>
</evidence>
<evidence type="ECO:0000256" key="3">
    <source>
        <dbReference type="SAM" id="MobiDB-lite"/>
    </source>
</evidence>
<protein>
    <recommendedName>
        <fullName evidence="4">Zn(2)-C6 fungal-type domain-containing protein</fullName>
    </recommendedName>
</protein>
<dbReference type="InterPro" id="IPR021858">
    <property type="entry name" value="Fun_TF"/>
</dbReference>
<evidence type="ECO:0000313" key="6">
    <source>
        <dbReference type="Proteomes" id="UP000664132"/>
    </source>
</evidence>
<dbReference type="PANTHER" id="PTHR37534">
    <property type="entry name" value="TRANSCRIPTIONAL ACTIVATOR PROTEIN UGA3"/>
    <property type="match status" value="1"/>
</dbReference>
<dbReference type="GO" id="GO:0000981">
    <property type="term" value="F:DNA-binding transcription factor activity, RNA polymerase II-specific"/>
    <property type="evidence" value="ECO:0007669"/>
    <property type="project" value="InterPro"/>
</dbReference>
<accession>A0A8H7T3J0</accession>
<evidence type="ECO:0000313" key="5">
    <source>
        <dbReference type="EMBL" id="KAG4412537.1"/>
    </source>
</evidence>
<proteinExistence type="predicted"/>
<feature type="domain" description="Zn(2)-C6 fungal-type" evidence="4">
    <location>
        <begin position="23"/>
        <end position="53"/>
    </location>
</feature>
<comment type="subcellular location">
    <subcellularLocation>
        <location evidence="1">Nucleus</location>
    </subcellularLocation>
</comment>
<evidence type="ECO:0000259" key="4">
    <source>
        <dbReference type="PROSITE" id="PS50048"/>
    </source>
</evidence>
<dbReference type="OrthoDB" id="1919336at2759"/>
<dbReference type="GO" id="GO:0008270">
    <property type="term" value="F:zinc ion binding"/>
    <property type="evidence" value="ECO:0007669"/>
    <property type="project" value="InterPro"/>
</dbReference>
<dbReference type="PROSITE" id="PS50048">
    <property type="entry name" value="ZN2_CY6_FUNGAL_2"/>
    <property type="match status" value="1"/>
</dbReference>
<keyword evidence="2" id="KW-0539">Nucleus</keyword>
<evidence type="ECO:0000256" key="1">
    <source>
        <dbReference type="ARBA" id="ARBA00004123"/>
    </source>
</evidence>
<name>A0A8H7T3J0_9HELO</name>
<dbReference type="Pfam" id="PF11951">
    <property type="entry name" value="Fungal_trans_2"/>
    <property type="match status" value="1"/>
</dbReference>
<dbReference type="InterPro" id="IPR001138">
    <property type="entry name" value="Zn2Cys6_DnaBD"/>
</dbReference>
<dbReference type="Proteomes" id="UP000664132">
    <property type="component" value="Unassembled WGS sequence"/>
</dbReference>